<dbReference type="GO" id="GO:0015344">
    <property type="term" value="F:siderophore uptake transmembrane transporter activity"/>
    <property type="evidence" value="ECO:0007669"/>
    <property type="project" value="TreeGrafter"/>
</dbReference>
<dbReference type="Pfam" id="PF00593">
    <property type="entry name" value="TonB_dep_Rec_b-barrel"/>
    <property type="match status" value="1"/>
</dbReference>
<keyword evidence="10 11" id="KW-0998">Cell outer membrane</keyword>
<keyword evidence="9 13" id="KW-0675">Receptor</keyword>
<feature type="domain" description="TonB-dependent receptor-like beta-barrel" evidence="12">
    <location>
        <begin position="51"/>
        <end position="407"/>
    </location>
</feature>
<evidence type="ECO:0000313" key="13">
    <source>
        <dbReference type="EMBL" id="GAL33843.1"/>
    </source>
</evidence>
<evidence type="ECO:0000256" key="6">
    <source>
        <dbReference type="ARBA" id="ARBA00022729"/>
    </source>
</evidence>
<dbReference type="PANTHER" id="PTHR30069">
    <property type="entry name" value="TONB-DEPENDENT OUTER MEMBRANE RECEPTOR"/>
    <property type="match status" value="1"/>
</dbReference>
<evidence type="ECO:0000313" key="14">
    <source>
        <dbReference type="Proteomes" id="UP000029224"/>
    </source>
</evidence>
<gene>
    <name evidence="13" type="ORF">JCM19240_2539</name>
</gene>
<protein>
    <submittedName>
        <fullName evidence="13">TonB-dependent hemin receptor</fullName>
    </submittedName>
</protein>
<evidence type="ECO:0000256" key="9">
    <source>
        <dbReference type="ARBA" id="ARBA00023170"/>
    </source>
</evidence>
<dbReference type="InterPro" id="IPR036942">
    <property type="entry name" value="Beta-barrel_TonB_sf"/>
</dbReference>
<comment type="caution">
    <text evidence="13">The sequence shown here is derived from an EMBL/GenBank/DDBJ whole genome shotgun (WGS) entry which is preliminary data.</text>
</comment>
<evidence type="ECO:0000256" key="8">
    <source>
        <dbReference type="ARBA" id="ARBA00023136"/>
    </source>
</evidence>
<evidence type="ECO:0000256" key="5">
    <source>
        <dbReference type="ARBA" id="ARBA00022692"/>
    </source>
</evidence>
<keyword evidence="4 11" id="KW-1134">Transmembrane beta strand</keyword>
<dbReference type="InterPro" id="IPR000531">
    <property type="entry name" value="Beta-barrel_TonB"/>
</dbReference>
<keyword evidence="5 11" id="KW-0812">Transmembrane</keyword>
<evidence type="ECO:0000256" key="4">
    <source>
        <dbReference type="ARBA" id="ARBA00022452"/>
    </source>
</evidence>
<evidence type="ECO:0000256" key="1">
    <source>
        <dbReference type="ARBA" id="ARBA00004571"/>
    </source>
</evidence>
<organism evidence="13 14">
    <name type="scientific">Vibrio maritimus</name>
    <dbReference type="NCBI Taxonomy" id="990268"/>
    <lineage>
        <taxon>Bacteria</taxon>
        <taxon>Pseudomonadati</taxon>
        <taxon>Pseudomonadota</taxon>
        <taxon>Gammaproteobacteria</taxon>
        <taxon>Vibrionales</taxon>
        <taxon>Vibrionaceae</taxon>
        <taxon>Vibrio</taxon>
    </lineage>
</organism>
<keyword evidence="3 11" id="KW-0813">Transport</keyword>
<keyword evidence="7" id="KW-0798">TonB box</keyword>
<comment type="subcellular location">
    <subcellularLocation>
        <location evidence="1 11">Cell outer membrane</location>
        <topology evidence="1 11">Multi-pass membrane protein</topology>
    </subcellularLocation>
</comment>
<reference evidence="13 14" key="2">
    <citation type="submission" date="2014-09" db="EMBL/GenBank/DDBJ databases">
        <authorList>
            <consortium name="NBRP consortium"/>
            <person name="Sawabe T."/>
            <person name="Meirelles P."/>
            <person name="Nakanishi M."/>
            <person name="Sayaka M."/>
            <person name="Hattori M."/>
            <person name="Ohkuma M."/>
        </authorList>
    </citation>
    <scope>NUCLEOTIDE SEQUENCE [LARGE SCALE GENOMIC DNA]</scope>
    <source>
        <strain evidence="13 14">JCM 19240</strain>
    </source>
</reference>
<name>A0A090T3Q5_9VIBR</name>
<evidence type="ECO:0000256" key="2">
    <source>
        <dbReference type="ARBA" id="ARBA00008143"/>
    </source>
</evidence>
<keyword evidence="8 11" id="KW-0472">Membrane</keyword>
<dbReference type="EMBL" id="BBMT01000003">
    <property type="protein sequence ID" value="GAL33843.1"/>
    <property type="molecule type" value="Genomic_DNA"/>
</dbReference>
<evidence type="ECO:0000256" key="3">
    <source>
        <dbReference type="ARBA" id="ARBA00022448"/>
    </source>
</evidence>
<dbReference type="InterPro" id="IPR039426">
    <property type="entry name" value="TonB-dep_rcpt-like"/>
</dbReference>
<keyword evidence="14" id="KW-1185">Reference proteome</keyword>
<dbReference type="Gene3D" id="2.40.170.20">
    <property type="entry name" value="TonB-dependent receptor, beta-barrel domain"/>
    <property type="match status" value="1"/>
</dbReference>
<dbReference type="AlphaFoldDB" id="A0A090T3Q5"/>
<dbReference type="PANTHER" id="PTHR30069:SF29">
    <property type="entry name" value="HEMOGLOBIN AND HEMOGLOBIN-HAPTOGLOBIN-BINDING PROTEIN 1-RELATED"/>
    <property type="match status" value="1"/>
</dbReference>
<keyword evidence="6" id="KW-0732">Signal</keyword>
<dbReference type="GO" id="GO:0044718">
    <property type="term" value="P:siderophore transmembrane transport"/>
    <property type="evidence" value="ECO:0007669"/>
    <property type="project" value="TreeGrafter"/>
</dbReference>
<evidence type="ECO:0000256" key="7">
    <source>
        <dbReference type="ARBA" id="ARBA00023077"/>
    </source>
</evidence>
<dbReference type="GO" id="GO:0009279">
    <property type="term" value="C:cell outer membrane"/>
    <property type="evidence" value="ECO:0007669"/>
    <property type="project" value="UniProtKB-SubCell"/>
</dbReference>
<dbReference type="SUPFAM" id="SSF56935">
    <property type="entry name" value="Porins"/>
    <property type="match status" value="1"/>
</dbReference>
<accession>A0A090T3Q5</accession>
<dbReference type="PROSITE" id="PS52016">
    <property type="entry name" value="TONB_DEPENDENT_REC_3"/>
    <property type="match status" value="1"/>
</dbReference>
<reference evidence="13 14" key="1">
    <citation type="submission" date="2014-09" db="EMBL/GenBank/DDBJ databases">
        <title>Vibrio maritimus JCM 19240. (C210) whole genome shotgun sequence.</title>
        <authorList>
            <person name="Sawabe T."/>
            <person name="Meirelles P."/>
            <person name="Nakanishi M."/>
            <person name="Sayaka M."/>
            <person name="Hattori M."/>
            <person name="Ohkuma M."/>
        </authorList>
    </citation>
    <scope>NUCLEOTIDE SEQUENCE [LARGE SCALE GENOMIC DNA]</scope>
    <source>
        <strain evidence="13 14">JCM 19240</strain>
    </source>
</reference>
<evidence type="ECO:0000259" key="12">
    <source>
        <dbReference type="Pfam" id="PF00593"/>
    </source>
</evidence>
<dbReference type="Proteomes" id="UP000029224">
    <property type="component" value="Unassembled WGS sequence"/>
</dbReference>
<proteinExistence type="inferred from homology"/>
<sequence>MARKRGFSGVLGYEFENGGHLKLSPSWYQEDLERNFDEFTPGIGYVDQVKSEVITRQNTSINYTGAINEDIFLTTYYINERVTEETKQTVVSSNNVNNPRFGELNSHKAEAQIDFALGSNHVITTGIVGYQADLVQTKNGVSELKPENPSRTNYEYYIQDDFFVTDSLELLPGIRAQTDSDFGSHFSPKLNAMYRPDSLSQYNVRVRGGVGAGYRVPTLKERYYEFDHSSLGYMVLGNPDLQPESSVSYQLGIDAQFTELVWGELSLYRNDIKDLIAEDLNADKSTPDLQIYEYMNMARALTQGFDASVRLSEVSGWSGNVGYSFLHAEDKDTGKILVRRPKHQLKFSVNYLIAAINTNLTLLGRAESESYADSANTLVSPSNSIFDFKINSQITDQIKLFAGVDNLTNTVRDTPSTGNDFRPTEGRYIYAGATYTY</sequence>
<evidence type="ECO:0000256" key="11">
    <source>
        <dbReference type="PROSITE-ProRule" id="PRU01360"/>
    </source>
</evidence>
<comment type="similarity">
    <text evidence="2">Belongs to the TonB-dependent receptor family. Hemoglobin/haptoglobin binding protein subfamily.</text>
</comment>
<evidence type="ECO:0000256" key="10">
    <source>
        <dbReference type="ARBA" id="ARBA00023237"/>
    </source>
</evidence>